<name>A0A4R3ZR74_9ACTN</name>
<comment type="caution">
    <text evidence="2">The sequence shown here is derived from an EMBL/GenBank/DDBJ whole genome shotgun (WGS) entry which is preliminary data.</text>
</comment>
<dbReference type="Pfam" id="PF03435">
    <property type="entry name" value="Sacchrp_dh_NADP"/>
    <property type="match status" value="1"/>
</dbReference>
<protein>
    <submittedName>
        <fullName evidence="2">Short subunit dehydrogenase-like uncharacterized protein</fullName>
    </submittedName>
</protein>
<feature type="domain" description="Saccharopine dehydrogenase NADP binding" evidence="1">
    <location>
        <begin position="27"/>
        <end position="157"/>
    </location>
</feature>
<proteinExistence type="predicted"/>
<dbReference type="InterPro" id="IPR051276">
    <property type="entry name" value="Saccharopine_DH-like_oxidrdct"/>
</dbReference>
<dbReference type="Gene3D" id="3.40.50.720">
    <property type="entry name" value="NAD(P)-binding Rossmann-like Domain"/>
    <property type="match status" value="1"/>
</dbReference>
<organism evidence="2 3">
    <name type="scientific">Dietzia cinnamea</name>
    <dbReference type="NCBI Taxonomy" id="321318"/>
    <lineage>
        <taxon>Bacteria</taxon>
        <taxon>Bacillati</taxon>
        <taxon>Actinomycetota</taxon>
        <taxon>Actinomycetes</taxon>
        <taxon>Mycobacteriales</taxon>
        <taxon>Dietziaceae</taxon>
        <taxon>Dietzia</taxon>
    </lineage>
</organism>
<dbReference type="EMBL" id="SMCX01000020">
    <property type="protein sequence ID" value="TCW22057.1"/>
    <property type="molecule type" value="Genomic_DNA"/>
</dbReference>
<evidence type="ECO:0000313" key="2">
    <source>
        <dbReference type="EMBL" id="TCW22057.1"/>
    </source>
</evidence>
<dbReference type="SUPFAM" id="SSF51735">
    <property type="entry name" value="NAD(P)-binding Rossmann-fold domains"/>
    <property type="match status" value="1"/>
</dbReference>
<dbReference type="GO" id="GO:0005886">
    <property type="term" value="C:plasma membrane"/>
    <property type="evidence" value="ECO:0007669"/>
    <property type="project" value="TreeGrafter"/>
</dbReference>
<evidence type="ECO:0000259" key="1">
    <source>
        <dbReference type="Pfam" id="PF03435"/>
    </source>
</evidence>
<reference evidence="2 3" key="1">
    <citation type="submission" date="2019-03" db="EMBL/GenBank/DDBJ databases">
        <title>Root nodule microbial communities of legume samples collected from USA, Mexico and Botswana.</title>
        <authorList>
            <person name="Hirsch A."/>
        </authorList>
    </citation>
    <scope>NUCLEOTIDE SEQUENCE [LARGE SCALE GENOMIC DNA]</scope>
    <source>
        <strain evidence="2 3">55</strain>
    </source>
</reference>
<dbReference type="PANTHER" id="PTHR12286">
    <property type="entry name" value="SACCHAROPINE DEHYDROGENASE-LIKE OXIDOREDUCTASE"/>
    <property type="match status" value="1"/>
</dbReference>
<dbReference type="InterPro" id="IPR005097">
    <property type="entry name" value="Sacchrp_dh_NADP-bd"/>
</dbReference>
<dbReference type="PANTHER" id="PTHR12286:SF5">
    <property type="entry name" value="SACCHAROPINE DEHYDROGENASE-LIKE OXIDOREDUCTASE"/>
    <property type="match status" value="1"/>
</dbReference>
<gene>
    <name evidence="2" type="ORF">EDD19_12021</name>
</gene>
<accession>A0A4R3ZR74</accession>
<dbReference type="Proteomes" id="UP000295805">
    <property type="component" value="Unassembled WGS sequence"/>
</dbReference>
<dbReference type="InterPro" id="IPR036291">
    <property type="entry name" value="NAD(P)-bd_dom_sf"/>
</dbReference>
<dbReference type="GO" id="GO:0009247">
    <property type="term" value="P:glycolipid biosynthetic process"/>
    <property type="evidence" value="ECO:0007669"/>
    <property type="project" value="TreeGrafter"/>
</dbReference>
<dbReference type="AlphaFoldDB" id="A0A4R3ZR74"/>
<sequence length="409" mass="43337">MRYNRGMSESSIQPASPSDKADRPFDIVLYGATGFTGGLVAEYLMRNLPEGGSWAVAGRNRTKLDALVARLASERPDVPAPGVVVADTEDARSLVEMALSARVVITTVGPYLEYGEPLVAACAEVGTDYVDLTGEPEFVDRMYLEHNDAAVASGARIVHACGFDSVPHDMGVFYTMKHVPEGVPAVVYGAVHADARFSGGTFHSAIGQFARLREAAKTAARRRQKEGRVAGRRIKSVTGKPHHDSVLGRWLVPLPTIDPQVILRSAAALDSYGPDFTYSHYASVGSPVTAVAGMVGVGALAAGSQVGPIRSQILKRIDRGAGPSESRRARSSFDVTFVALAGGRRVVTRVSGGDPGYTETSMMLAESALCLAFDDLPALSGQLTTAQAMGDALLERVRRGGLTFEVLST</sequence>
<evidence type="ECO:0000313" key="3">
    <source>
        <dbReference type="Proteomes" id="UP000295805"/>
    </source>
</evidence>